<dbReference type="Pfam" id="PF02752">
    <property type="entry name" value="Arrestin_C"/>
    <property type="match status" value="1"/>
</dbReference>
<dbReference type="AlphaFoldDB" id="A0A9W6TCH8"/>
<feature type="region of interest" description="Disordered" evidence="1">
    <location>
        <begin position="218"/>
        <end position="248"/>
    </location>
</feature>
<evidence type="ECO:0000313" key="4">
    <source>
        <dbReference type="Proteomes" id="UP001165083"/>
    </source>
</evidence>
<evidence type="ECO:0000259" key="2">
    <source>
        <dbReference type="SMART" id="SM01017"/>
    </source>
</evidence>
<comment type="caution">
    <text evidence="3">The sequence shown here is derived from an EMBL/GenBank/DDBJ whole genome shotgun (WGS) entry which is preliminary data.</text>
</comment>
<feature type="domain" description="Arrestin C-terminal-like" evidence="2">
    <location>
        <begin position="46"/>
        <end position="180"/>
    </location>
</feature>
<dbReference type="EMBL" id="BSXW01000018">
    <property type="protein sequence ID" value="GMF09759.1"/>
    <property type="molecule type" value="Genomic_DNA"/>
</dbReference>
<dbReference type="InterPro" id="IPR014756">
    <property type="entry name" value="Ig_E-set"/>
</dbReference>
<name>A0A9W6TCH8_9STRA</name>
<feature type="compositionally biased region" description="Low complexity" evidence="1">
    <location>
        <begin position="231"/>
        <end position="248"/>
    </location>
</feature>
<organism evidence="3 4">
    <name type="scientific">Phytophthora lilii</name>
    <dbReference type="NCBI Taxonomy" id="2077276"/>
    <lineage>
        <taxon>Eukaryota</taxon>
        <taxon>Sar</taxon>
        <taxon>Stramenopiles</taxon>
        <taxon>Oomycota</taxon>
        <taxon>Peronosporomycetes</taxon>
        <taxon>Peronosporales</taxon>
        <taxon>Peronosporaceae</taxon>
        <taxon>Phytophthora</taxon>
    </lineage>
</organism>
<evidence type="ECO:0000313" key="3">
    <source>
        <dbReference type="EMBL" id="GMF09759.1"/>
    </source>
</evidence>
<dbReference type="SMART" id="SM01017">
    <property type="entry name" value="Arrestin_C"/>
    <property type="match status" value="1"/>
</dbReference>
<reference evidence="3" key="1">
    <citation type="submission" date="2023-04" db="EMBL/GenBank/DDBJ databases">
        <title>Phytophthora lilii NBRC 32176.</title>
        <authorList>
            <person name="Ichikawa N."/>
            <person name="Sato H."/>
            <person name="Tonouchi N."/>
        </authorList>
    </citation>
    <scope>NUCLEOTIDE SEQUENCE</scope>
    <source>
        <strain evidence="3">NBRC 32176</strain>
    </source>
</reference>
<accession>A0A9W6TCH8</accession>
<keyword evidence="4" id="KW-1185">Reference proteome</keyword>
<dbReference type="SUPFAM" id="SSF81296">
    <property type="entry name" value="E set domains"/>
    <property type="match status" value="1"/>
</dbReference>
<protein>
    <submittedName>
        <fullName evidence="3">Unnamed protein product</fullName>
    </submittedName>
</protein>
<gene>
    <name evidence="3" type="ORF">Plil01_000063500</name>
</gene>
<dbReference type="Proteomes" id="UP001165083">
    <property type="component" value="Unassembled WGS sequence"/>
</dbReference>
<evidence type="ECO:0000256" key="1">
    <source>
        <dbReference type="SAM" id="MobiDB-lite"/>
    </source>
</evidence>
<proteinExistence type="predicted"/>
<dbReference type="InterPro" id="IPR014752">
    <property type="entry name" value="Arrestin-like_C"/>
</dbReference>
<sequence length="248" mass="26372">MTVKGKFCADMEAKKPFVVQQPPVGQPVRALESSASAEIHMLRLMKKGTCFIAAQLPSNVHVAGDTLLAQTKVHNDTSKDMSKLSILLYEDVTVDLGTSNQKSEGSTCVSRQDFPGVKAGKTIEQVLDLPLVTKSSPSRPVSAAIESHFLSTKYRLVVKCQFRLCRSVSVNFPVEILRKVVLAAAYAPTAAVLPAVAATAAAASPSDVDVEVLQAVAAAPRRKSASDGRSSRSSRSSMNSVRSPTSTD</sequence>
<dbReference type="InterPro" id="IPR011022">
    <property type="entry name" value="Arrestin_C-like"/>
</dbReference>
<dbReference type="OrthoDB" id="7785529at2759"/>
<dbReference type="Gene3D" id="2.60.40.640">
    <property type="match status" value="1"/>
</dbReference>